<dbReference type="Gene3D" id="1.10.510.10">
    <property type="entry name" value="Transferase(Phosphotransferase) domain 1"/>
    <property type="match status" value="1"/>
</dbReference>
<feature type="compositionally biased region" description="Basic and acidic residues" evidence="13">
    <location>
        <begin position="421"/>
        <end position="430"/>
    </location>
</feature>
<dbReference type="PANTHER" id="PTHR24346">
    <property type="entry name" value="MAP/MICROTUBULE AFFINITY-REGULATING KINASE"/>
    <property type="match status" value="1"/>
</dbReference>
<dbReference type="Gene3D" id="3.30.200.20">
    <property type="entry name" value="Phosphorylase Kinase, domain 1"/>
    <property type="match status" value="1"/>
</dbReference>
<keyword evidence="17" id="KW-1185">Reference proteome</keyword>
<evidence type="ECO:0000256" key="3">
    <source>
        <dbReference type="ARBA" id="ARBA00022679"/>
    </source>
</evidence>
<comment type="catalytic activity">
    <reaction evidence="9">
        <text>L-threonyl-[protein] + ATP = O-phospho-L-threonyl-[protein] + ADP + H(+)</text>
        <dbReference type="Rhea" id="RHEA:46608"/>
        <dbReference type="Rhea" id="RHEA-COMP:11060"/>
        <dbReference type="Rhea" id="RHEA-COMP:11605"/>
        <dbReference type="ChEBI" id="CHEBI:15378"/>
        <dbReference type="ChEBI" id="CHEBI:30013"/>
        <dbReference type="ChEBI" id="CHEBI:30616"/>
        <dbReference type="ChEBI" id="CHEBI:61977"/>
        <dbReference type="ChEBI" id="CHEBI:456216"/>
        <dbReference type="EC" id="2.7.11.1"/>
    </reaction>
</comment>
<evidence type="ECO:0000256" key="8">
    <source>
        <dbReference type="ARBA" id="ARBA00038181"/>
    </source>
</evidence>
<feature type="domain" description="Protein kinase" evidence="14">
    <location>
        <begin position="60"/>
        <end position="308"/>
    </location>
</feature>
<evidence type="ECO:0000256" key="7">
    <source>
        <dbReference type="ARBA" id="ARBA00037391"/>
    </source>
</evidence>
<feature type="domain" description="UBA" evidence="15">
    <location>
        <begin position="326"/>
        <end position="366"/>
    </location>
</feature>
<dbReference type="PROSITE" id="PS00108">
    <property type="entry name" value="PROTEIN_KINASE_ST"/>
    <property type="match status" value="1"/>
</dbReference>
<keyword evidence="5" id="KW-0418">Kinase</keyword>
<dbReference type="PANTHER" id="PTHR24346:SF95">
    <property type="entry name" value="SPERM MOTILITY KINASE 3A"/>
    <property type="match status" value="1"/>
</dbReference>
<evidence type="ECO:0000259" key="14">
    <source>
        <dbReference type="PROSITE" id="PS50011"/>
    </source>
</evidence>
<dbReference type="InterPro" id="IPR011009">
    <property type="entry name" value="Kinase-like_dom_sf"/>
</dbReference>
<dbReference type="GeneTree" id="ENSGT00940000160886"/>
<feature type="region of interest" description="Disordered" evidence="13">
    <location>
        <begin position="366"/>
        <end position="489"/>
    </location>
</feature>
<evidence type="ECO:0000256" key="11">
    <source>
        <dbReference type="PROSITE-ProRule" id="PRU10141"/>
    </source>
</evidence>
<dbReference type="InterPro" id="IPR000719">
    <property type="entry name" value="Prot_kinase_dom"/>
</dbReference>
<evidence type="ECO:0000256" key="12">
    <source>
        <dbReference type="RuleBase" id="RU000304"/>
    </source>
</evidence>
<reference evidence="16" key="2">
    <citation type="submission" date="2025-08" db="UniProtKB">
        <authorList>
            <consortium name="Ensembl"/>
        </authorList>
    </citation>
    <scope>IDENTIFICATION</scope>
    <source>
        <strain evidence="16">Brown Norway</strain>
    </source>
</reference>
<evidence type="ECO:0000256" key="9">
    <source>
        <dbReference type="ARBA" id="ARBA00047899"/>
    </source>
</evidence>
<evidence type="ECO:0000256" key="10">
    <source>
        <dbReference type="ARBA" id="ARBA00048679"/>
    </source>
</evidence>
<dbReference type="Pfam" id="PF00069">
    <property type="entry name" value="Pkinase"/>
    <property type="match status" value="1"/>
</dbReference>
<evidence type="ECO:0000256" key="6">
    <source>
        <dbReference type="ARBA" id="ARBA00022840"/>
    </source>
</evidence>
<comment type="catalytic activity">
    <reaction evidence="10">
        <text>L-seryl-[protein] + ATP = O-phospho-L-seryl-[protein] + ADP + H(+)</text>
        <dbReference type="Rhea" id="RHEA:17989"/>
        <dbReference type="Rhea" id="RHEA-COMP:9863"/>
        <dbReference type="Rhea" id="RHEA-COMP:11604"/>
        <dbReference type="ChEBI" id="CHEBI:15378"/>
        <dbReference type="ChEBI" id="CHEBI:29999"/>
        <dbReference type="ChEBI" id="CHEBI:30616"/>
        <dbReference type="ChEBI" id="CHEBI:83421"/>
        <dbReference type="ChEBI" id="CHEBI:456216"/>
        <dbReference type="EC" id="2.7.11.1"/>
    </reaction>
</comment>
<sequence length="489" mass="55040">MPPHCPQKRIIIFSDERVNNRRQHNSTMDSIRALIPVMCGLKGEVTAGPTLPYETLGAQYVILRTIGQGSYGQVKLAHHRLTGTAVAIKVLLKERTQYYPIRTEVGILKKMNHPNIISLHQIIETEQNIFLILELADGRELFDWIEKSGHLHEGLARKIFIQIVHAMSYCHDIGIVHRDLKPDNIMVDASGKVKIVDFGLGALVTPGMKLSEHCGALRFCAPEFFLNQPYDGTKVDTWNIGVVLYFMVTGDLPFVGTTLKELGNQVLLGRYAIPRHLSKELREIIRYLLTVNPTERPTLKDIMTHPWLKQGNAGFLSHCDKIDSSHLDPAIIAAMADMGFDPCVVQKSLVDKLYNEPMATYGLLKRQAGKQDDHTSQPEPVQPGLTPFPTLTDPTSFPSYREQTTDRPAIRAFLSLSSKTDSSKDKEHGGQRLRRSATAPIMPPHCPQKRIIIFSDERVNNRRQHNSTMDSIREHKTSKHKTTKGLESS</sequence>
<dbReference type="Ensembl" id="ENSRNOT00000167417.1">
    <property type="protein sequence ID" value="ENSRNOP00000112790.1"/>
    <property type="gene ID" value="ENSRNOG00000074967.1"/>
</dbReference>
<evidence type="ECO:0000256" key="4">
    <source>
        <dbReference type="ARBA" id="ARBA00022741"/>
    </source>
</evidence>
<reference evidence="16" key="3">
    <citation type="submission" date="2025-09" db="UniProtKB">
        <authorList>
            <consortium name="Ensembl"/>
        </authorList>
    </citation>
    <scope>IDENTIFICATION</scope>
    <source>
        <strain evidence="16">Brown Norway</strain>
    </source>
</reference>
<reference evidence="16" key="1">
    <citation type="submission" date="2024-01" db="EMBL/GenBank/DDBJ databases">
        <title>GRCr8: a new rat reference genome assembly contstructed from accurate long reads and long range scaffolding.</title>
        <authorList>
            <person name="Doris P.A."/>
            <person name="Kalbfleisch T."/>
            <person name="Li K."/>
            <person name="Howe K."/>
            <person name="Wood J."/>
        </authorList>
    </citation>
    <scope>NUCLEOTIDE SEQUENCE [LARGE SCALE GENOMIC DNA]</scope>
    <source>
        <strain evidence="16">Brown Norway</strain>
    </source>
</reference>
<dbReference type="Proteomes" id="UP000002494">
    <property type="component" value="Chromosome 10"/>
</dbReference>
<dbReference type="SMART" id="SM00220">
    <property type="entry name" value="S_TKc"/>
    <property type="match status" value="1"/>
</dbReference>
<evidence type="ECO:0000259" key="15">
    <source>
        <dbReference type="PROSITE" id="PS50030"/>
    </source>
</evidence>
<proteinExistence type="inferred from homology"/>
<evidence type="ECO:0000256" key="1">
    <source>
        <dbReference type="ARBA" id="ARBA00012513"/>
    </source>
</evidence>
<evidence type="ECO:0000313" key="17">
    <source>
        <dbReference type="Proteomes" id="UP000002494"/>
    </source>
</evidence>
<keyword evidence="2 12" id="KW-0723">Serine/threonine-protein kinase</keyword>
<dbReference type="CDD" id="cd14003">
    <property type="entry name" value="STKc_AMPK-like"/>
    <property type="match status" value="1"/>
</dbReference>
<name>A0ABK0LP42_RAT</name>
<dbReference type="PROSITE" id="PS50011">
    <property type="entry name" value="PROTEIN_KINASE_DOM"/>
    <property type="match status" value="1"/>
</dbReference>
<keyword evidence="3" id="KW-0808">Transferase</keyword>
<evidence type="ECO:0000256" key="13">
    <source>
        <dbReference type="SAM" id="MobiDB-lite"/>
    </source>
</evidence>
<keyword evidence="6 11" id="KW-0067">ATP-binding</keyword>
<evidence type="ECO:0000256" key="5">
    <source>
        <dbReference type="ARBA" id="ARBA00022777"/>
    </source>
</evidence>
<comment type="function">
    <text evidence="7">May play a role in sperm motility, especially in the regulation of flagellar function.</text>
</comment>
<feature type="compositionally biased region" description="Polar residues" evidence="13">
    <location>
        <begin position="392"/>
        <end position="402"/>
    </location>
</feature>
<dbReference type="InterPro" id="IPR015940">
    <property type="entry name" value="UBA"/>
</dbReference>
<dbReference type="PROSITE" id="PS00107">
    <property type="entry name" value="PROTEIN_KINASE_ATP"/>
    <property type="match status" value="1"/>
</dbReference>
<evidence type="ECO:0000313" key="16">
    <source>
        <dbReference type="Ensembl" id="ENSRNOP00000112790.1"/>
    </source>
</evidence>
<protein>
    <recommendedName>
        <fullName evidence="1">non-specific serine/threonine protein kinase</fullName>
        <ecNumber evidence="1">2.7.11.1</ecNumber>
    </recommendedName>
</protein>
<dbReference type="EC" id="2.7.11.1" evidence="1"/>
<accession>A0ABK0LP42</accession>
<dbReference type="CDD" id="cd14337">
    <property type="entry name" value="UBA_MARK_Par1"/>
    <property type="match status" value="1"/>
</dbReference>
<keyword evidence="4 11" id="KW-0547">Nucleotide-binding</keyword>
<organism evidence="16 17">
    <name type="scientific">Rattus norvegicus</name>
    <name type="common">Rat</name>
    <dbReference type="NCBI Taxonomy" id="10116"/>
    <lineage>
        <taxon>Eukaryota</taxon>
        <taxon>Metazoa</taxon>
        <taxon>Chordata</taxon>
        <taxon>Craniata</taxon>
        <taxon>Vertebrata</taxon>
        <taxon>Euteleostomi</taxon>
        <taxon>Mammalia</taxon>
        <taxon>Eutheria</taxon>
        <taxon>Euarchontoglires</taxon>
        <taxon>Glires</taxon>
        <taxon>Rodentia</taxon>
        <taxon>Myomorpha</taxon>
        <taxon>Muroidea</taxon>
        <taxon>Muridae</taxon>
        <taxon>Murinae</taxon>
        <taxon>Rattus</taxon>
    </lineage>
</organism>
<dbReference type="InterPro" id="IPR017441">
    <property type="entry name" value="Protein_kinase_ATP_BS"/>
</dbReference>
<dbReference type="SUPFAM" id="SSF56112">
    <property type="entry name" value="Protein kinase-like (PK-like)"/>
    <property type="match status" value="1"/>
</dbReference>
<dbReference type="PROSITE" id="PS50030">
    <property type="entry name" value="UBA"/>
    <property type="match status" value="1"/>
</dbReference>
<gene>
    <name evidence="16" type="primary">Smok2bl</name>
</gene>
<feature type="binding site" evidence="11">
    <location>
        <position position="89"/>
    </location>
    <ligand>
        <name>ATP</name>
        <dbReference type="ChEBI" id="CHEBI:30616"/>
    </ligand>
</feature>
<comment type="similarity">
    <text evidence="8">Belongs to the protein kinase superfamily. CAMK Ser/Thr protein kinase family. Smok subfamily.</text>
</comment>
<evidence type="ECO:0000256" key="2">
    <source>
        <dbReference type="ARBA" id="ARBA00022527"/>
    </source>
</evidence>
<dbReference type="Gene3D" id="1.10.8.10">
    <property type="entry name" value="DNA helicase RuvA subunit, C-terminal domain"/>
    <property type="match status" value="1"/>
</dbReference>
<dbReference type="InterPro" id="IPR008271">
    <property type="entry name" value="Ser/Thr_kinase_AS"/>
</dbReference>